<name>A0A382P1U4_9ZZZZ</name>
<feature type="compositionally biased region" description="Basic and acidic residues" evidence="1">
    <location>
        <begin position="19"/>
        <end position="36"/>
    </location>
</feature>
<feature type="non-terminal residue" evidence="2">
    <location>
        <position position="1"/>
    </location>
</feature>
<evidence type="ECO:0000313" key="2">
    <source>
        <dbReference type="EMBL" id="SVC67266.1"/>
    </source>
</evidence>
<gene>
    <name evidence="2" type="ORF">METZ01_LOCUS320120</name>
</gene>
<organism evidence="2">
    <name type="scientific">marine metagenome</name>
    <dbReference type="NCBI Taxonomy" id="408172"/>
    <lineage>
        <taxon>unclassified sequences</taxon>
        <taxon>metagenomes</taxon>
        <taxon>ecological metagenomes</taxon>
    </lineage>
</organism>
<evidence type="ECO:0000256" key="1">
    <source>
        <dbReference type="SAM" id="MobiDB-lite"/>
    </source>
</evidence>
<feature type="compositionally biased region" description="Basic residues" evidence="1">
    <location>
        <begin position="1"/>
        <end position="12"/>
    </location>
</feature>
<reference evidence="2" key="1">
    <citation type="submission" date="2018-05" db="EMBL/GenBank/DDBJ databases">
        <authorList>
            <person name="Lanie J.A."/>
            <person name="Ng W.-L."/>
            <person name="Kazmierczak K.M."/>
            <person name="Andrzejewski T.M."/>
            <person name="Davidsen T.M."/>
            <person name="Wayne K.J."/>
            <person name="Tettelin H."/>
            <person name="Glass J.I."/>
            <person name="Rusch D."/>
            <person name="Podicherti R."/>
            <person name="Tsui H.-C.T."/>
            <person name="Winkler M.E."/>
        </authorList>
    </citation>
    <scope>NUCLEOTIDE SEQUENCE</scope>
</reference>
<sequence>RHQFRQGSRRSRGVGGAEFYHRGHREGDRGGSDQKV</sequence>
<protein>
    <submittedName>
        <fullName evidence="2">Uncharacterized protein</fullName>
    </submittedName>
</protein>
<feature type="region of interest" description="Disordered" evidence="1">
    <location>
        <begin position="1"/>
        <end position="36"/>
    </location>
</feature>
<accession>A0A382P1U4</accession>
<dbReference type="AlphaFoldDB" id="A0A382P1U4"/>
<feature type="non-terminal residue" evidence="2">
    <location>
        <position position="36"/>
    </location>
</feature>
<dbReference type="EMBL" id="UINC01104256">
    <property type="protein sequence ID" value="SVC67266.1"/>
    <property type="molecule type" value="Genomic_DNA"/>
</dbReference>
<proteinExistence type="predicted"/>